<dbReference type="PANTHER" id="PTHR10030">
    <property type="entry name" value="ALPHA-L-FUCOSIDASE"/>
    <property type="match status" value="1"/>
</dbReference>
<evidence type="ECO:0000313" key="9">
    <source>
        <dbReference type="EMBL" id="MBM6921802.1"/>
    </source>
</evidence>
<dbReference type="GO" id="GO:0005764">
    <property type="term" value="C:lysosome"/>
    <property type="evidence" value="ECO:0007669"/>
    <property type="project" value="TreeGrafter"/>
</dbReference>
<evidence type="ECO:0000256" key="4">
    <source>
        <dbReference type="ARBA" id="ARBA00022729"/>
    </source>
</evidence>
<dbReference type="SMART" id="SM00812">
    <property type="entry name" value="Alpha_L_fucos"/>
    <property type="match status" value="1"/>
</dbReference>
<keyword evidence="10" id="KW-1185">Reference proteome</keyword>
<dbReference type="EC" id="3.2.1.51" evidence="3"/>
<dbReference type="InterPro" id="IPR057739">
    <property type="entry name" value="Glyco_hydro_29_N"/>
</dbReference>
<dbReference type="EMBL" id="JACJKY010000027">
    <property type="protein sequence ID" value="MBM6921802.1"/>
    <property type="molecule type" value="Genomic_DNA"/>
</dbReference>
<comment type="function">
    <text evidence="1">Alpha-L-fucosidase is responsible for hydrolyzing the alpha-1,6-linked fucose joined to the reducing-end N-acetylglucosamine of the carbohydrate moieties of glycoproteins.</text>
</comment>
<dbReference type="Proteomes" id="UP000774750">
    <property type="component" value="Unassembled WGS sequence"/>
</dbReference>
<keyword evidence="6" id="KW-0326">Glycosidase</keyword>
<sequence length="451" mass="52210">MNLEEFNAQYNHPCSEEEQYVAPSDPEVLKSLQTFQDEKFGLMMHWGHYSQWGIIESWPLVDADQSWAWKEIDRDTPMSEFKQQYWDLIKTFNPVRFCPEEWAQLAVDGGFRYVLLTTKHHDGFCMWDTNYSAYKITSPDCPFHHHKHADVCRALFDACREKGLNVHAYFSKPDWHSEYYWAKGFAKDEYMTRNPSYDTKEHPELWEKFCAFTRNQILELIRGYGRIECLWLDGGQVCPQNHQDIHLSEIVKEARKIQPWLMVADRTVGGENENFITPEQTVPDRAISVPWESCITLGTSFSYRFDDEYKSAKTVIHMLCDIVAKGGNLVLNIGPRPDGKLPQNTIPIIREIGEWLKENGYAIYGTRPVVPYRDQNIAYTSKQDEIYAIYLPQDGHNTLPDHLVFTVFAPVLCVSFRGESLPFTCDGTTLTVHVPDNVPTSSAYVFTLKKG</sequence>
<dbReference type="Pfam" id="PF01120">
    <property type="entry name" value="Alpha_L_fucos"/>
    <property type="match status" value="1"/>
</dbReference>
<evidence type="ECO:0000256" key="2">
    <source>
        <dbReference type="ARBA" id="ARBA00007951"/>
    </source>
</evidence>
<dbReference type="InterPro" id="IPR016286">
    <property type="entry name" value="FUC_metazoa-typ"/>
</dbReference>
<evidence type="ECO:0000256" key="3">
    <source>
        <dbReference type="ARBA" id="ARBA00012662"/>
    </source>
</evidence>
<evidence type="ECO:0000256" key="7">
    <source>
        <dbReference type="PIRSR" id="PIRSR001092-1"/>
    </source>
</evidence>
<dbReference type="InterPro" id="IPR000933">
    <property type="entry name" value="Glyco_hydro_29"/>
</dbReference>
<dbReference type="RefSeq" id="WP_204448092.1">
    <property type="nucleotide sequence ID" value="NZ_JACJKY010000027.1"/>
</dbReference>
<evidence type="ECO:0000259" key="8">
    <source>
        <dbReference type="Pfam" id="PF01120"/>
    </source>
</evidence>
<dbReference type="InterPro" id="IPR017853">
    <property type="entry name" value="GH"/>
</dbReference>
<keyword evidence="4" id="KW-0732">Signal</keyword>
<dbReference type="GO" id="GO:0006004">
    <property type="term" value="P:fucose metabolic process"/>
    <property type="evidence" value="ECO:0007669"/>
    <property type="project" value="InterPro"/>
</dbReference>
<dbReference type="GO" id="GO:0016139">
    <property type="term" value="P:glycoside catabolic process"/>
    <property type="evidence" value="ECO:0007669"/>
    <property type="project" value="TreeGrafter"/>
</dbReference>
<evidence type="ECO:0000256" key="1">
    <source>
        <dbReference type="ARBA" id="ARBA00004071"/>
    </source>
</evidence>
<evidence type="ECO:0000256" key="6">
    <source>
        <dbReference type="ARBA" id="ARBA00023295"/>
    </source>
</evidence>
<reference evidence="9" key="2">
    <citation type="journal article" date="2021" name="Sci. Rep.">
        <title>The distribution of antibiotic resistance genes in chicken gut microbiota commensals.</title>
        <authorList>
            <person name="Juricova H."/>
            <person name="Matiasovicova J."/>
            <person name="Kubasova T."/>
            <person name="Cejkova D."/>
            <person name="Rychlik I."/>
        </authorList>
    </citation>
    <scope>NUCLEOTIDE SEQUENCE</scope>
    <source>
        <strain evidence="9">An559</strain>
    </source>
</reference>
<organism evidence="9 10">
    <name type="scientific">Merdimmobilis hominis</name>
    <dbReference type="NCBI Taxonomy" id="2897707"/>
    <lineage>
        <taxon>Bacteria</taxon>
        <taxon>Bacillati</taxon>
        <taxon>Bacillota</taxon>
        <taxon>Clostridia</taxon>
        <taxon>Eubacteriales</taxon>
        <taxon>Oscillospiraceae</taxon>
        <taxon>Merdimmobilis</taxon>
    </lineage>
</organism>
<dbReference type="AlphaFoldDB" id="A0A938X9G6"/>
<dbReference type="Gene3D" id="3.20.20.80">
    <property type="entry name" value="Glycosidases"/>
    <property type="match status" value="1"/>
</dbReference>
<evidence type="ECO:0000256" key="5">
    <source>
        <dbReference type="ARBA" id="ARBA00022801"/>
    </source>
</evidence>
<keyword evidence="5" id="KW-0378">Hydrolase</keyword>
<dbReference type="GO" id="GO:0004560">
    <property type="term" value="F:alpha-L-fucosidase activity"/>
    <property type="evidence" value="ECO:0007669"/>
    <property type="project" value="InterPro"/>
</dbReference>
<reference evidence="9" key="1">
    <citation type="submission" date="2020-08" db="EMBL/GenBank/DDBJ databases">
        <authorList>
            <person name="Cejkova D."/>
            <person name="Kubasova T."/>
            <person name="Jahodarova E."/>
            <person name="Rychlik I."/>
        </authorList>
    </citation>
    <scope>NUCLEOTIDE SEQUENCE</scope>
    <source>
        <strain evidence="9">An559</strain>
    </source>
</reference>
<dbReference type="PRINTS" id="PR00741">
    <property type="entry name" value="GLHYDRLASE29"/>
</dbReference>
<accession>A0A938X9G6</accession>
<gene>
    <name evidence="9" type="ORF">H6A12_11645</name>
</gene>
<dbReference type="SUPFAM" id="SSF51445">
    <property type="entry name" value="(Trans)glycosidases"/>
    <property type="match status" value="1"/>
</dbReference>
<dbReference type="PANTHER" id="PTHR10030:SF37">
    <property type="entry name" value="ALPHA-L-FUCOSIDASE-RELATED"/>
    <property type="match status" value="1"/>
</dbReference>
<protein>
    <recommendedName>
        <fullName evidence="3">alpha-L-fucosidase</fullName>
        <ecNumber evidence="3">3.2.1.51</ecNumber>
    </recommendedName>
</protein>
<dbReference type="PIRSF" id="PIRSF001092">
    <property type="entry name" value="Alpha-L-fucosidase"/>
    <property type="match status" value="1"/>
</dbReference>
<proteinExistence type="inferred from homology"/>
<feature type="domain" description="Glycoside hydrolase family 29 N-terminal" evidence="8">
    <location>
        <begin position="17"/>
        <end position="360"/>
    </location>
</feature>
<feature type="site" description="May be important for catalysis" evidence="7">
    <location>
        <position position="294"/>
    </location>
</feature>
<comment type="caution">
    <text evidence="9">The sequence shown here is derived from an EMBL/GenBank/DDBJ whole genome shotgun (WGS) entry which is preliminary data.</text>
</comment>
<name>A0A938X9G6_9FIRM</name>
<evidence type="ECO:0000313" key="10">
    <source>
        <dbReference type="Proteomes" id="UP000774750"/>
    </source>
</evidence>
<comment type="similarity">
    <text evidence="2">Belongs to the glycosyl hydrolase 29 family.</text>
</comment>